<organism evidence="1 2">
    <name type="scientific">Rhizoctonia solani</name>
    <dbReference type="NCBI Taxonomy" id="456999"/>
    <lineage>
        <taxon>Eukaryota</taxon>
        <taxon>Fungi</taxon>
        <taxon>Dikarya</taxon>
        <taxon>Basidiomycota</taxon>
        <taxon>Agaricomycotina</taxon>
        <taxon>Agaricomycetes</taxon>
        <taxon>Cantharellales</taxon>
        <taxon>Ceratobasidiaceae</taxon>
        <taxon>Rhizoctonia</taxon>
    </lineage>
</organism>
<dbReference type="AlphaFoldDB" id="A0A8H3AXU0"/>
<evidence type="ECO:0000313" key="2">
    <source>
        <dbReference type="Proteomes" id="UP000663843"/>
    </source>
</evidence>
<comment type="caution">
    <text evidence="1">The sequence shown here is derived from an EMBL/GenBank/DDBJ whole genome shotgun (WGS) entry which is preliminary data.</text>
</comment>
<reference evidence="1" key="1">
    <citation type="submission" date="2021-01" db="EMBL/GenBank/DDBJ databases">
        <authorList>
            <person name="Kaushik A."/>
        </authorList>
    </citation>
    <scope>NUCLEOTIDE SEQUENCE</scope>
    <source>
        <strain evidence="1">AG2-2IIIB</strain>
    </source>
</reference>
<proteinExistence type="predicted"/>
<gene>
    <name evidence="1" type="ORF">RDB_LOCUS77355</name>
</gene>
<accession>A0A8H3AXU0</accession>
<dbReference type="EMBL" id="CAJMWT010002427">
    <property type="protein sequence ID" value="CAE6442873.1"/>
    <property type="molecule type" value="Genomic_DNA"/>
</dbReference>
<name>A0A8H3AXU0_9AGAM</name>
<feature type="non-terminal residue" evidence="1">
    <location>
        <position position="1"/>
    </location>
</feature>
<dbReference type="Proteomes" id="UP000663843">
    <property type="component" value="Unassembled WGS sequence"/>
</dbReference>
<sequence>QRVVLRKVKLYLGSARWVWLSGYDQGFRESTIGRTHAVLEKANVFTAAASKFMESRRSIEGLNANYLPDHTAPYDLGIWGTMYGLL</sequence>
<protein>
    <submittedName>
        <fullName evidence="1">Uncharacterized protein</fullName>
    </submittedName>
</protein>
<evidence type="ECO:0000313" key="1">
    <source>
        <dbReference type="EMBL" id="CAE6442873.1"/>
    </source>
</evidence>